<feature type="transmembrane region" description="Helical" evidence="2">
    <location>
        <begin position="380"/>
        <end position="397"/>
    </location>
</feature>
<feature type="compositionally biased region" description="Low complexity" evidence="1">
    <location>
        <begin position="39"/>
        <end position="50"/>
    </location>
</feature>
<evidence type="ECO:0000313" key="4">
    <source>
        <dbReference type="EMBL" id="ODP26029.1"/>
    </source>
</evidence>
<feature type="signal peptide" evidence="3">
    <location>
        <begin position="1"/>
        <end position="25"/>
    </location>
</feature>
<evidence type="ECO:0000256" key="2">
    <source>
        <dbReference type="SAM" id="Phobius"/>
    </source>
</evidence>
<reference evidence="4 5" key="1">
    <citation type="submission" date="2016-08" db="EMBL/GenBank/DDBJ databases">
        <title>Genome sequencing of Paenibacillus sp. TI45-13ar, isolated from Korean traditional nuruk.</title>
        <authorList>
            <person name="Kim S.-J."/>
        </authorList>
    </citation>
    <scope>NUCLEOTIDE SEQUENCE [LARGE SCALE GENOMIC DNA]</scope>
    <source>
        <strain evidence="4 5">TI45-13ar</strain>
    </source>
</reference>
<dbReference type="AlphaFoldDB" id="A0A1E3KWW2"/>
<organism evidence="4 5">
    <name type="scientific">Paenibacillus nuruki</name>
    <dbReference type="NCBI Taxonomy" id="1886670"/>
    <lineage>
        <taxon>Bacteria</taxon>
        <taxon>Bacillati</taxon>
        <taxon>Bacillota</taxon>
        <taxon>Bacilli</taxon>
        <taxon>Bacillales</taxon>
        <taxon>Paenibacillaceae</taxon>
        <taxon>Paenibacillus</taxon>
    </lineage>
</organism>
<evidence type="ECO:0000256" key="1">
    <source>
        <dbReference type="SAM" id="MobiDB-lite"/>
    </source>
</evidence>
<keyword evidence="5" id="KW-1185">Reference proteome</keyword>
<name>A0A1E3KWW2_9BACL</name>
<feature type="transmembrane region" description="Helical" evidence="2">
    <location>
        <begin position="354"/>
        <end position="373"/>
    </location>
</feature>
<feature type="region of interest" description="Disordered" evidence="1">
    <location>
        <begin position="444"/>
        <end position="485"/>
    </location>
</feature>
<comment type="caution">
    <text evidence="4">The sequence shown here is derived from an EMBL/GenBank/DDBJ whole genome shotgun (WGS) entry which is preliminary data.</text>
</comment>
<feature type="transmembrane region" description="Helical" evidence="2">
    <location>
        <begin position="233"/>
        <end position="259"/>
    </location>
</feature>
<sequence length="852" mass="90389">MKVKSLFFLILFLCSLTIGNSYVSASEILPTVTTKKADTATTGKTDTTKSTSDKSTTKKTETTTTDKTDATKKTTDKSTAADGDDDKTTAEDDESTGLSTGDLSSNGDASGALIGAKTKESLKKAEEDASLMDGFIIGQANNLFNIPGINSIQNLVFGNPYKTWGFQEKDTNALIDGIFYQSELDSFIHPLIGLFSGVYATILMLAIMLGSLRFGMKAYSPQAKADFWKDINMYFASAMFMGCFWMFFHMLTAINWGIIQSISETLKGLGKSLDGVSIIASATKDGSYTFAMGDIFVFLAEWGLSAYLNFIYIARKIIIVLLCVMSPIAAYSLLFTKTRSFFGTYIKELCGNIFLPSIHSIILFVFVQMAGNLGQGMGPTIFKLGMIIMFVPITGMVSKWLNLGDSSSAMGRTATSLGMAGIGGAMMLSRGSYNMAAGKGAGGHGGQGSGAGGTETPSGSQVSMSNDAGSSSLSRAASGGQSWSRVKQTMAKAGAVAGGTVGLPFGPGGVMAGSMIGSKVVSSLAQGTRNVTSGAKGVSNVIRNAGRGVDESGQPSGKFSLANLKGNWSDLAERRQMMGNLGEALGQTGAGIGGLAGMALGGAPGAAIGSLLGGQLGTSGKAMGQMLSGVSRQRAFDFGSGGESPRGMTLSDLAEDSRFRGSNVRFNQTNDRSWFEMQNGDQWQRIGSFGAGDANLKTNQRRAVDYKLRDNNEQWKRQENGSYMRESLMPNMPNSNAGQSNTMTPRVERQVAGLSGSTGNLGRQSEAYMMDQNGLKVNSDTGFDMRRLNPDEYFNHNAPGKTGVDDKVANLVGVKAPNLARNVARKTQETSKRMGWAQSGVYNDQERKKDII</sequence>
<protein>
    <submittedName>
        <fullName evidence="4">Uncharacterized protein</fullName>
    </submittedName>
</protein>
<proteinExistence type="predicted"/>
<dbReference type="RefSeq" id="WP_069329936.1">
    <property type="nucleotide sequence ID" value="NZ_MDER01000101.1"/>
</dbReference>
<feature type="region of interest" description="Disordered" evidence="1">
    <location>
        <begin position="35"/>
        <end position="104"/>
    </location>
</feature>
<feature type="compositionally biased region" description="Polar residues" evidence="1">
    <location>
        <begin position="455"/>
        <end position="467"/>
    </location>
</feature>
<feature type="compositionally biased region" description="Low complexity" evidence="1">
    <location>
        <begin position="468"/>
        <end position="482"/>
    </location>
</feature>
<dbReference type="Proteomes" id="UP000094578">
    <property type="component" value="Unassembled WGS sequence"/>
</dbReference>
<keyword evidence="2" id="KW-0812">Transmembrane</keyword>
<accession>A0A1E3KWW2</accession>
<feature type="transmembrane region" description="Helical" evidence="2">
    <location>
        <begin position="317"/>
        <end position="334"/>
    </location>
</feature>
<dbReference type="EMBL" id="MDER01000101">
    <property type="protein sequence ID" value="ODP26029.1"/>
    <property type="molecule type" value="Genomic_DNA"/>
</dbReference>
<feature type="chain" id="PRO_5009131072" evidence="3">
    <location>
        <begin position="26"/>
        <end position="852"/>
    </location>
</feature>
<evidence type="ECO:0000313" key="5">
    <source>
        <dbReference type="Proteomes" id="UP000094578"/>
    </source>
</evidence>
<gene>
    <name evidence="4" type="ORF">PTI45_04638</name>
</gene>
<keyword evidence="2" id="KW-1133">Transmembrane helix</keyword>
<evidence type="ECO:0000256" key="3">
    <source>
        <dbReference type="SAM" id="SignalP"/>
    </source>
</evidence>
<keyword evidence="3" id="KW-0732">Signal</keyword>
<dbReference type="STRING" id="1886670.PTI45_04638"/>
<feature type="compositionally biased region" description="Gly residues" evidence="1">
    <location>
        <begin position="444"/>
        <end position="453"/>
    </location>
</feature>
<keyword evidence="2" id="KW-0472">Membrane</keyword>
<feature type="transmembrane region" description="Helical" evidence="2">
    <location>
        <begin position="191"/>
        <end position="212"/>
    </location>
</feature>
<feature type="compositionally biased region" description="Basic and acidic residues" evidence="1">
    <location>
        <begin position="51"/>
        <end position="76"/>
    </location>
</feature>